<name>A0ABV3CIW8_9ACTN</name>
<dbReference type="Pfam" id="PF03237">
    <property type="entry name" value="Terminase_6N"/>
    <property type="match status" value="1"/>
</dbReference>
<keyword evidence="1" id="KW-1188">Viral release from host cell</keyword>
<organism evidence="4 5">
    <name type="scientific">Streptomyces narbonensis</name>
    <dbReference type="NCBI Taxonomy" id="67333"/>
    <lineage>
        <taxon>Bacteria</taxon>
        <taxon>Bacillati</taxon>
        <taxon>Actinomycetota</taxon>
        <taxon>Actinomycetes</taxon>
        <taxon>Kitasatosporales</taxon>
        <taxon>Streptomycetaceae</taxon>
        <taxon>Streptomyces</taxon>
    </lineage>
</organism>
<feature type="region of interest" description="Disordered" evidence="2">
    <location>
        <begin position="454"/>
        <end position="479"/>
    </location>
</feature>
<evidence type="ECO:0000256" key="2">
    <source>
        <dbReference type="SAM" id="MobiDB-lite"/>
    </source>
</evidence>
<feature type="domain" description="Terminase large subunit gp17-like C-terminal" evidence="3">
    <location>
        <begin position="289"/>
        <end position="439"/>
    </location>
</feature>
<dbReference type="Gene3D" id="3.40.50.300">
    <property type="entry name" value="P-loop containing nucleotide triphosphate hydrolases"/>
    <property type="match status" value="1"/>
</dbReference>
<dbReference type="PROSITE" id="PS50077">
    <property type="entry name" value="HEAT_REPEAT"/>
    <property type="match status" value="1"/>
</dbReference>
<evidence type="ECO:0000313" key="4">
    <source>
        <dbReference type="EMBL" id="MEU7074721.1"/>
    </source>
</evidence>
<dbReference type="Pfam" id="PF17289">
    <property type="entry name" value="Terminase_6C"/>
    <property type="match status" value="1"/>
</dbReference>
<dbReference type="RefSeq" id="WP_358477244.1">
    <property type="nucleotide sequence ID" value="NZ_JBEZAE010000029.1"/>
</dbReference>
<protein>
    <submittedName>
        <fullName evidence="4">Terminase family protein</fullName>
    </submittedName>
</protein>
<dbReference type="InterPro" id="IPR021133">
    <property type="entry name" value="HEAT_type_2"/>
</dbReference>
<dbReference type="Proteomes" id="UP001551329">
    <property type="component" value="Unassembled WGS sequence"/>
</dbReference>
<dbReference type="InterPro" id="IPR027417">
    <property type="entry name" value="P-loop_NTPase"/>
</dbReference>
<dbReference type="EMBL" id="JBEZAE010000029">
    <property type="protein sequence ID" value="MEU7074721.1"/>
    <property type="molecule type" value="Genomic_DNA"/>
</dbReference>
<proteinExistence type="predicted"/>
<evidence type="ECO:0000259" key="3">
    <source>
        <dbReference type="Pfam" id="PF17289"/>
    </source>
</evidence>
<gene>
    <name evidence="4" type="ORF">AB0A88_31975</name>
</gene>
<keyword evidence="5" id="KW-1185">Reference proteome</keyword>
<evidence type="ECO:0000256" key="1">
    <source>
        <dbReference type="ARBA" id="ARBA00022612"/>
    </source>
</evidence>
<dbReference type="InterPro" id="IPR035421">
    <property type="entry name" value="Terminase_6C"/>
</dbReference>
<dbReference type="Gene3D" id="3.30.420.240">
    <property type="match status" value="1"/>
</dbReference>
<accession>A0ABV3CIW8</accession>
<comment type="caution">
    <text evidence="4">The sequence shown here is derived from an EMBL/GenBank/DDBJ whole genome shotgun (WGS) entry which is preliminary data.</text>
</comment>
<reference evidence="4 5" key="1">
    <citation type="submission" date="2024-06" db="EMBL/GenBank/DDBJ databases">
        <title>The Natural Products Discovery Center: Release of the First 8490 Sequenced Strains for Exploring Actinobacteria Biosynthetic Diversity.</title>
        <authorList>
            <person name="Kalkreuter E."/>
            <person name="Kautsar S.A."/>
            <person name="Yang D."/>
            <person name="Bader C.D."/>
            <person name="Teijaro C.N."/>
            <person name="Fluegel L."/>
            <person name="Davis C.M."/>
            <person name="Simpson J.R."/>
            <person name="Lauterbach L."/>
            <person name="Steele A.D."/>
            <person name="Gui C."/>
            <person name="Meng S."/>
            <person name="Li G."/>
            <person name="Viehrig K."/>
            <person name="Ye F."/>
            <person name="Su P."/>
            <person name="Kiefer A.F."/>
            <person name="Nichols A."/>
            <person name="Cepeda A.J."/>
            <person name="Yan W."/>
            <person name="Fan B."/>
            <person name="Jiang Y."/>
            <person name="Adhikari A."/>
            <person name="Zheng C.-J."/>
            <person name="Schuster L."/>
            <person name="Cowan T.M."/>
            <person name="Smanski M.J."/>
            <person name="Chevrette M.G."/>
            <person name="De Carvalho L.P.S."/>
            <person name="Shen B."/>
        </authorList>
    </citation>
    <scope>NUCLEOTIDE SEQUENCE [LARGE SCALE GENOMIC DNA]</scope>
    <source>
        <strain evidence="4 5">NPDC045974</strain>
    </source>
</reference>
<evidence type="ECO:0000313" key="5">
    <source>
        <dbReference type="Proteomes" id="UP001551329"/>
    </source>
</evidence>
<sequence length="479" mass="53005">MITPAELAALTPAELEELAEGLEKLVLDREAGKVPWLCHIPNCDGQPHHGRPGRHSRAAQRPPVGDDWDVWLALAGRGWGKTRTGAEWVIEQARHLERGALIGPTAADTRDILVEGESGILASAPATFRPDYQPSKRRLVYPNGAIQVCYSADEPDRLRGPQHHYGWFDELAAWRYLQYAWDMAQMGMRLGDHPRICITTTPRPLPLIKQLLKDERTAVVRGSTYDNLSNLADTFKRAVLAKYEGTTLGRQELDAEVLEDLPGALVARALIDRARVTPADVPELISMAVGMDPAGTGAGDETGLVVTGWGVDQHHYVLSDASAKRTPDQAARAAYALLEEHGASYIVVEDNGPKDWLEEVLRRVWRDLHPGETTPPPIRRVNASKGKKLRAQPVAMLYEQGRVHHVGSLPELEDQLTTWIPEESPNSPDRVDAEVHAITYQMKRDRGTRTQLVNPHTAARRAGRTPGQHPALKARRQAA</sequence>